<dbReference type="InterPro" id="IPR017900">
    <property type="entry name" value="4Fe4S_Fe_S_CS"/>
</dbReference>
<dbReference type="PROSITE" id="PS00198">
    <property type="entry name" value="4FE4S_FER_1"/>
    <property type="match status" value="3"/>
</dbReference>
<sequence length="678" mass="71813">MADSTRHLLICSCDHTMPLDADAVRRGCRGEPTTATQLCRAELDRFRAIAAEDTPLTVGCTQEAPLFTEVAAESGRSSPICFSNIRESAGWSSEAARAGPKMAALLAAAAEPTPPVPSVELVSGGVILICGRDETAVEAGNLLKDHLDVTVLIEPPAALVPPRVASFPVAKGKVRGASGHLGAFEVRVDDFAEPAPSSRGTFAFGPSRHDARSNCDIILDLTGGSPLFPAADLRDGYLRADPGNPAAMLQAVLRARDLVGSFEKPRYVAFDATLCAHSRSQIVGCTRCLDLCPTSAIKPAGDHVAIDADICAGCGQCAAACPTGAASYALPPEDALMRKLRAMLAAYREAGGERAIVLVHDDPHGTPLIDALARFGDGLPANVLPFAVNEITQVGLESIAAAFAYGASAMRFLLRARPRHDVAGLIRTIAVADPILAGLGFGAGRIATIETDDPDALTEALRAIPSMPPTPRPASFRPVGRKRDVLRFALGELHRAAPAPVDVIALPQGAPLGTVDIDAGGCTLCLSCVSACPTGALRDDPERPMLRFVEDACVQCGLCQATCPENVITLKPQIDFRAARAPARILKEEEPFCCIRCSKPFGVKSTIERVVAKLEGKHWMYPSSARRLDAIKMCDDCRVAFALEESFDPHAAPPPPVRTTDDYLREREAHKHNGHGKP</sequence>
<dbReference type="EMBL" id="LT670817">
    <property type="protein sequence ID" value="SHH80580.1"/>
    <property type="molecule type" value="Genomic_DNA"/>
</dbReference>
<evidence type="ECO:0000313" key="8">
    <source>
        <dbReference type="Proteomes" id="UP000189796"/>
    </source>
</evidence>
<evidence type="ECO:0000256" key="3">
    <source>
        <dbReference type="ARBA" id="ARBA00023004"/>
    </source>
</evidence>
<dbReference type="AlphaFoldDB" id="A0A1M5VZG7"/>
<dbReference type="Pfam" id="PF13187">
    <property type="entry name" value="Fer4_9"/>
    <property type="match status" value="1"/>
</dbReference>
<dbReference type="PANTHER" id="PTHR43687">
    <property type="entry name" value="ADENYLYLSULFATE REDUCTASE, BETA SUBUNIT"/>
    <property type="match status" value="1"/>
</dbReference>
<evidence type="ECO:0000256" key="2">
    <source>
        <dbReference type="ARBA" id="ARBA00022723"/>
    </source>
</evidence>
<dbReference type="PROSITE" id="PS51379">
    <property type="entry name" value="4FE4S_FER_2"/>
    <property type="match status" value="3"/>
</dbReference>
<keyword evidence="2" id="KW-0479">Metal-binding</keyword>
<proteinExistence type="predicted"/>
<keyword evidence="4" id="KW-0411">Iron-sulfur</keyword>
<feature type="domain" description="4Fe-4S ferredoxin-type" evidence="6">
    <location>
        <begin position="544"/>
        <end position="573"/>
    </location>
</feature>
<organism evidence="7 8">
    <name type="scientific">Bradyrhizobium erythrophlei</name>
    <dbReference type="NCBI Taxonomy" id="1437360"/>
    <lineage>
        <taxon>Bacteria</taxon>
        <taxon>Pseudomonadati</taxon>
        <taxon>Pseudomonadota</taxon>
        <taxon>Alphaproteobacteria</taxon>
        <taxon>Hyphomicrobiales</taxon>
        <taxon>Nitrobacteraceae</taxon>
        <taxon>Bradyrhizobium</taxon>
    </lineage>
</organism>
<evidence type="ECO:0000259" key="6">
    <source>
        <dbReference type="PROSITE" id="PS51379"/>
    </source>
</evidence>
<dbReference type="PANTHER" id="PTHR43687:SF4">
    <property type="entry name" value="BLR5484 PROTEIN"/>
    <property type="match status" value="1"/>
</dbReference>
<dbReference type="SUPFAM" id="SSF54862">
    <property type="entry name" value="4Fe-4S ferredoxins"/>
    <property type="match status" value="1"/>
</dbReference>
<protein>
    <submittedName>
        <fullName evidence="7">4Fe-4S dicluster domain-containing protein</fullName>
    </submittedName>
</protein>
<dbReference type="InterPro" id="IPR050572">
    <property type="entry name" value="Fe-S_Ferredoxin"/>
</dbReference>
<evidence type="ECO:0000256" key="1">
    <source>
        <dbReference type="ARBA" id="ARBA00022485"/>
    </source>
</evidence>
<reference evidence="7 8" key="1">
    <citation type="submission" date="2016-11" db="EMBL/GenBank/DDBJ databases">
        <authorList>
            <person name="Jaros S."/>
            <person name="Januszkiewicz K."/>
            <person name="Wedrychowicz H."/>
        </authorList>
    </citation>
    <scope>NUCLEOTIDE SEQUENCE [LARGE SCALE GENOMIC DNA]</scope>
    <source>
        <strain evidence="7 8">GAS138</strain>
    </source>
</reference>
<feature type="region of interest" description="Disordered" evidence="5">
    <location>
        <begin position="649"/>
        <end position="678"/>
    </location>
</feature>
<feature type="domain" description="4Fe-4S ferredoxin-type" evidence="6">
    <location>
        <begin position="302"/>
        <end position="331"/>
    </location>
</feature>
<feature type="domain" description="4Fe-4S ferredoxin-type" evidence="6">
    <location>
        <begin position="513"/>
        <end position="542"/>
    </location>
</feature>
<evidence type="ECO:0000256" key="4">
    <source>
        <dbReference type="ARBA" id="ARBA00023014"/>
    </source>
</evidence>
<feature type="compositionally biased region" description="Basic and acidic residues" evidence="5">
    <location>
        <begin position="659"/>
        <end position="671"/>
    </location>
</feature>
<name>A0A1M5VZG7_9BRAD</name>
<accession>A0A1M5VZG7</accession>
<dbReference type="InterPro" id="IPR017896">
    <property type="entry name" value="4Fe4S_Fe-S-bd"/>
</dbReference>
<dbReference type="Gene3D" id="3.30.70.20">
    <property type="match status" value="2"/>
</dbReference>
<dbReference type="GO" id="GO:0051539">
    <property type="term" value="F:4 iron, 4 sulfur cluster binding"/>
    <property type="evidence" value="ECO:0007669"/>
    <property type="project" value="UniProtKB-KW"/>
</dbReference>
<dbReference type="Pfam" id="PF12838">
    <property type="entry name" value="Fer4_7"/>
    <property type="match status" value="1"/>
</dbReference>
<keyword evidence="1" id="KW-0004">4Fe-4S</keyword>
<evidence type="ECO:0000313" key="7">
    <source>
        <dbReference type="EMBL" id="SHH80580.1"/>
    </source>
</evidence>
<gene>
    <name evidence="7" type="ORF">SAMN05443248_6261</name>
</gene>
<keyword evidence="3" id="KW-0408">Iron</keyword>
<evidence type="ECO:0000256" key="5">
    <source>
        <dbReference type="SAM" id="MobiDB-lite"/>
    </source>
</evidence>
<dbReference type="GO" id="GO:0046872">
    <property type="term" value="F:metal ion binding"/>
    <property type="evidence" value="ECO:0007669"/>
    <property type="project" value="UniProtKB-KW"/>
</dbReference>
<dbReference type="Proteomes" id="UP000189796">
    <property type="component" value="Chromosome I"/>
</dbReference>